<dbReference type="PRINTS" id="PR00019">
    <property type="entry name" value="LEURICHRPT"/>
</dbReference>
<dbReference type="InterPro" id="IPR017441">
    <property type="entry name" value="Protein_kinase_ATP_BS"/>
</dbReference>
<dbReference type="InterPro" id="IPR001245">
    <property type="entry name" value="Ser-Thr/Tyr_kinase_cat_dom"/>
</dbReference>
<evidence type="ECO:0000256" key="8">
    <source>
        <dbReference type="ARBA" id="ARBA00022692"/>
    </source>
</evidence>
<gene>
    <name evidence="23" type="ORF">F3Y22_tig00012370pilonHSYRG00052</name>
</gene>
<feature type="binding site" evidence="20">
    <location>
        <position position="472"/>
    </location>
    <ligand>
        <name>ATP</name>
        <dbReference type="ChEBI" id="CHEBI:30616"/>
    </ligand>
</feature>
<keyword evidence="10" id="KW-0677">Repeat</keyword>
<dbReference type="PANTHER" id="PTHR27008:SF583">
    <property type="entry name" value="LRR RECEPTOR-LIKE SERINE_THREONINE-PROTEIN KINASE FLS2"/>
    <property type="match status" value="1"/>
</dbReference>
<evidence type="ECO:0000256" key="4">
    <source>
        <dbReference type="ARBA" id="ARBA00022527"/>
    </source>
</evidence>
<dbReference type="Pfam" id="PF00560">
    <property type="entry name" value="LRR_1"/>
    <property type="match status" value="2"/>
</dbReference>
<evidence type="ECO:0000256" key="5">
    <source>
        <dbReference type="ARBA" id="ARBA00022553"/>
    </source>
</evidence>
<evidence type="ECO:0000256" key="6">
    <source>
        <dbReference type="ARBA" id="ARBA00022614"/>
    </source>
</evidence>
<proteinExistence type="predicted"/>
<dbReference type="SUPFAM" id="SSF56112">
    <property type="entry name" value="Protein kinase-like (PK-like)"/>
    <property type="match status" value="1"/>
</dbReference>
<dbReference type="InterPro" id="IPR003591">
    <property type="entry name" value="Leu-rich_rpt_typical-subtyp"/>
</dbReference>
<protein>
    <recommendedName>
        <fullName evidence="2">non-specific serine/threonine protein kinase</fullName>
        <ecNumber evidence="2">2.7.11.1</ecNumber>
    </recommendedName>
</protein>
<keyword evidence="16" id="KW-0675">Receptor</keyword>
<keyword evidence="8 21" id="KW-0812">Transmembrane</keyword>
<feature type="transmembrane region" description="Helical" evidence="21">
    <location>
        <begin position="389"/>
        <end position="407"/>
    </location>
</feature>
<dbReference type="InterPro" id="IPR011009">
    <property type="entry name" value="Kinase-like_dom_sf"/>
</dbReference>
<dbReference type="Gene3D" id="3.30.200.20">
    <property type="entry name" value="Phosphorylase Kinase, domain 1"/>
    <property type="match status" value="1"/>
</dbReference>
<dbReference type="FunFam" id="3.30.200.20:FF:000661">
    <property type="entry name" value="Serine-threonine protein kinase plant-type"/>
    <property type="match status" value="1"/>
</dbReference>
<evidence type="ECO:0000256" key="21">
    <source>
        <dbReference type="SAM" id="Phobius"/>
    </source>
</evidence>
<keyword evidence="9" id="KW-0732">Signal</keyword>
<evidence type="ECO:0000256" key="17">
    <source>
        <dbReference type="ARBA" id="ARBA00023180"/>
    </source>
</evidence>
<dbReference type="PROSITE" id="PS00107">
    <property type="entry name" value="PROTEIN_KINASE_ATP"/>
    <property type="match status" value="1"/>
</dbReference>
<comment type="catalytic activity">
    <reaction evidence="19">
        <text>L-seryl-[protein] + ATP = O-phospho-L-seryl-[protein] + ADP + H(+)</text>
        <dbReference type="Rhea" id="RHEA:17989"/>
        <dbReference type="Rhea" id="RHEA-COMP:9863"/>
        <dbReference type="Rhea" id="RHEA-COMP:11604"/>
        <dbReference type="ChEBI" id="CHEBI:15378"/>
        <dbReference type="ChEBI" id="CHEBI:29999"/>
        <dbReference type="ChEBI" id="CHEBI:30616"/>
        <dbReference type="ChEBI" id="CHEBI:83421"/>
        <dbReference type="ChEBI" id="CHEBI:456216"/>
        <dbReference type="EC" id="2.7.11.1"/>
    </reaction>
</comment>
<evidence type="ECO:0000256" key="2">
    <source>
        <dbReference type="ARBA" id="ARBA00012513"/>
    </source>
</evidence>
<keyword evidence="12" id="KW-0418">Kinase</keyword>
<keyword evidence="14 21" id="KW-1133">Transmembrane helix</keyword>
<dbReference type="Gene3D" id="3.80.10.10">
    <property type="entry name" value="Ribonuclease Inhibitor"/>
    <property type="match status" value="2"/>
</dbReference>
<dbReference type="InterPro" id="IPR000719">
    <property type="entry name" value="Prot_kinase_dom"/>
</dbReference>
<keyword evidence="7" id="KW-0808">Transferase</keyword>
<keyword evidence="4" id="KW-0723">Serine/threonine-protein kinase</keyword>
<evidence type="ECO:0000256" key="15">
    <source>
        <dbReference type="ARBA" id="ARBA00023136"/>
    </source>
</evidence>
<feature type="domain" description="Protein kinase" evidence="22">
    <location>
        <begin position="444"/>
        <end position="724"/>
    </location>
</feature>
<comment type="subcellular location">
    <subcellularLocation>
        <location evidence="1">Cell membrane</location>
        <topology evidence="1">Single-pass membrane protein</topology>
    </subcellularLocation>
</comment>
<evidence type="ECO:0000313" key="23">
    <source>
        <dbReference type="EMBL" id="KAE8723471.1"/>
    </source>
</evidence>
<dbReference type="InterPro" id="IPR008271">
    <property type="entry name" value="Ser/Thr_kinase_AS"/>
</dbReference>
<dbReference type="PROSITE" id="PS50011">
    <property type="entry name" value="PROTEIN_KINASE_DOM"/>
    <property type="match status" value="1"/>
</dbReference>
<evidence type="ECO:0000256" key="7">
    <source>
        <dbReference type="ARBA" id="ARBA00022679"/>
    </source>
</evidence>
<comment type="caution">
    <text evidence="23">The sequence shown here is derived from an EMBL/GenBank/DDBJ whole genome shotgun (WGS) entry which is preliminary data.</text>
</comment>
<dbReference type="InterPro" id="IPR051809">
    <property type="entry name" value="Plant_receptor-like_S/T_kinase"/>
</dbReference>
<evidence type="ECO:0000256" key="18">
    <source>
        <dbReference type="ARBA" id="ARBA00047899"/>
    </source>
</evidence>
<name>A0A6A3C6D5_HIBSY</name>
<evidence type="ECO:0000259" key="22">
    <source>
        <dbReference type="PROSITE" id="PS50011"/>
    </source>
</evidence>
<comment type="catalytic activity">
    <reaction evidence="18">
        <text>L-threonyl-[protein] + ATP = O-phospho-L-threonyl-[protein] + ADP + H(+)</text>
        <dbReference type="Rhea" id="RHEA:46608"/>
        <dbReference type="Rhea" id="RHEA-COMP:11060"/>
        <dbReference type="Rhea" id="RHEA-COMP:11605"/>
        <dbReference type="ChEBI" id="CHEBI:15378"/>
        <dbReference type="ChEBI" id="CHEBI:30013"/>
        <dbReference type="ChEBI" id="CHEBI:30616"/>
        <dbReference type="ChEBI" id="CHEBI:61977"/>
        <dbReference type="ChEBI" id="CHEBI:456216"/>
        <dbReference type="EC" id="2.7.11.1"/>
    </reaction>
</comment>
<organism evidence="23 24">
    <name type="scientific">Hibiscus syriacus</name>
    <name type="common">Rose of Sharon</name>
    <dbReference type="NCBI Taxonomy" id="106335"/>
    <lineage>
        <taxon>Eukaryota</taxon>
        <taxon>Viridiplantae</taxon>
        <taxon>Streptophyta</taxon>
        <taxon>Embryophyta</taxon>
        <taxon>Tracheophyta</taxon>
        <taxon>Spermatophyta</taxon>
        <taxon>Magnoliopsida</taxon>
        <taxon>eudicotyledons</taxon>
        <taxon>Gunneridae</taxon>
        <taxon>Pentapetalae</taxon>
        <taxon>rosids</taxon>
        <taxon>malvids</taxon>
        <taxon>Malvales</taxon>
        <taxon>Malvaceae</taxon>
        <taxon>Malvoideae</taxon>
        <taxon>Hibiscus</taxon>
    </lineage>
</organism>
<dbReference type="GO" id="GO:0005886">
    <property type="term" value="C:plasma membrane"/>
    <property type="evidence" value="ECO:0007669"/>
    <property type="project" value="UniProtKB-SubCell"/>
</dbReference>
<evidence type="ECO:0000256" key="20">
    <source>
        <dbReference type="PROSITE-ProRule" id="PRU10141"/>
    </source>
</evidence>
<dbReference type="Proteomes" id="UP000436088">
    <property type="component" value="Unassembled WGS sequence"/>
</dbReference>
<dbReference type="PROSITE" id="PS51450">
    <property type="entry name" value="LRR"/>
    <property type="match status" value="1"/>
</dbReference>
<dbReference type="PROSITE" id="PS00108">
    <property type="entry name" value="PROTEIN_KINASE_ST"/>
    <property type="match status" value="1"/>
</dbReference>
<evidence type="ECO:0000256" key="16">
    <source>
        <dbReference type="ARBA" id="ARBA00023170"/>
    </source>
</evidence>
<dbReference type="SUPFAM" id="SSF52047">
    <property type="entry name" value="RNI-like"/>
    <property type="match status" value="1"/>
</dbReference>
<evidence type="ECO:0000256" key="12">
    <source>
        <dbReference type="ARBA" id="ARBA00022777"/>
    </source>
</evidence>
<dbReference type="InterPro" id="IPR001611">
    <property type="entry name" value="Leu-rich_rpt"/>
</dbReference>
<dbReference type="SMART" id="SM00369">
    <property type="entry name" value="LRR_TYP"/>
    <property type="match status" value="5"/>
</dbReference>
<dbReference type="EC" id="2.7.11.1" evidence="2"/>
<evidence type="ECO:0000256" key="13">
    <source>
        <dbReference type="ARBA" id="ARBA00022840"/>
    </source>
</evidence>
<dbReference type="EMBL" id="VEPZ02000519">
    <property type="protein sequence ID" value="KAE8723471.1"/>
    <property type="molecule type" value="Genomic_DNA"/>
</dbReference>
<evidence type="ECO:0000256" key="11">
    <source>
        <dbReference type="ARBA" id="ARBA00022741"/>
    </source>
</evidence>
<evidence type="ECO:0000256" key="10">
    <source>
        <dbReference type="ARBA" id="ARBA00022737"/>
    </source>
</evidence>
<evidence type="ECO:0000256" key="14">
    <source>
        <dbReference type="ARBA" id="ARBA00022989"/>
    </source>
</evidence>
<dbReference type="Gene3D" id="1.10.510.10">
    <property type="entry name" value="Transferase(Phosphotransferase) domain 1"/>
    <property type="match status" value="1"/>
</dbReference>
<dbReference type="GO" id="GO:0004674">
    <property type="term" value="F:protein serine/threonine kinase activity"/>
    <property type="evidence" value="ECO:0007669"/>
    <property type="project" value="UniProtKB-KW"/>
</dbReference>
<dbReference type="GO" id="GO:0005524">
    <property type="term" value="F:ATP binding"/>
    <property type="evidence" value="ECO:0007669"/>
    <property type="project" value="UniProtKB-UniRule"/>
</dbReference>
<reference evidence="23" key="1">
    <citation type="submission" date="2019-09" db="EMBL/GenBank/DDBJ databases">
        <title>Draft genome information of white flower Hibiscus syriacus.</title>
        <authorList>
            <person name="Kim Y.-M."/>
        </authorList>
    </citation>
    <scope>NUCLEOTIDE SEQUENCE [LARGE SCALE GENOMIC DNA]</scope>
    <source>
        <strain evidence="23">YM2019G1</strain>
    </source>
</reference>
<keyword evidence="5" id="KW-0597">Phosphoprotein</keyword>
<dbReference type="PANTHER" id="PTHR27008">
    <property type="entry name" value="OS04G0122200 PROTEIN"/>
    <property type="match status" value="1"/>
</dbReference>
<keyword evidence="6" id="KW-0433">Leucine-rich repeat</keyword>
<keyword evidence="3" id="KW-1003">Cell membrane</keyword>
<evidence type="ECO:0000256" key="19">
    <source>
        <dbReference type="ARBA" id="ARBA00048679"/>
    </source>
</evidence>
<evidence type="ECO:0000313" key="24">
    <source>
        <dbReference type="Proteomes" id="UP000436088"/>
    </source>
</evidence>
<evidence type="ECO:0000256" key="1">
    <source>
        <dbReference type="ARBA" id="ARBA00004162"/>
    </source>
</evidence>
<dbReference type="Pfam" id="PF07714">
    <property type="entry name" value="PK_Tyr_Ser-Thr"/>
    <property type="match status" value="1"/>
</dbReference>
<keyword evidence="13 20" id="KW-0067">ATP-binding</keyword>
<accession>A0A6A3C6D5</accession>
<dbReference type="SMART" id="SM00220">
    <property type="entry name" value="S_TKc"/>
    <property type="match status" value="1"/>
</dbReference>
<keyword evidence="24" id="KW-1185">Reference proteome</keyword>
<evidence type="ECO:0000256" key="9">
    <source>
        <dbReference type="ARBA" id="ARBA00022729"/>
    </source>
</evidence>
<sequence length="730" mass="81180">MTNIPKLEKLTLRANKLSGNIPNSISNVSMLKVLDLQQNFFSGPIPDTLGNLRHLQWLNIGFNNLTTESATHEWTFLSSLANCRNLTYIGVSGNPLKGFLPTYIGNLSSTLQNFLAYNCKLKGNIPMEIGNLSSILFLQLGSNQLSGSIPTSIGRLRNLQALRLSSNKLRGPISQSICGLGRLYALTLLMNRLHGPIHICFGNLTSLRYLGLASNRLTSPIPSTLWNLKDILILDLSSNYFNNSHALDVGVLRSLLKLNLSRNLLTGDISSSIGGLLTLASLDLSNNKLHGHIPQSLGGLISLEFLNLSHNNLSGTIPMSLEKLSYLKYFNVSFNRLEGEIPDNGCFPNFSSTSFMNNYALCGQPRLLVSPCKKNIHKNSKKILHALRYGLPAFGIVIVLIVLTIMYRKRQSRSTTLPIQDDSSILNTWRRISRAELSQAANEFEESNLLGSGSFGYVYRGRLSDGMEVAIKVFNLQIEGAFRSFDIECEALRNIIHRNLVKIVTCCSNVEFKALVLDFMSNGSLEKWLHSENCSLDILQRMNIMIDVATALEHLHTGHPTPVIHCDLKPSNILLDEDMVAHVGDFGIAKLLGEGDVMRQTVTLATIGYMAPEFGSAGIVSIKCDVYSYGIVLIETFTKKRPTDEFFTDEMTMRDWVKRSLCRGLIDIADANILRREDEYFVVKANCIASIMDLALGCSTDSPEERKDMKDVVVELKKIKQRFLNDIGHV</sequence>
<dbReference type="FunFam" id="1.10.510.10:FF:000358">
    <property type="entry name" value="Putative leucine-rich repeat receptor-like serine/threonine-protein kinase"/>
    <property type="match status" value="1"/>
</dbReference>
<dbReference type="AlphaFoldDB" id="A0A6A3C6D5"/>
<keyword evidence="15 21" id="KW-0472">Membrane</keyword>
<keyword evidence="11 20" id="KW-0547">Nucleotide-binding</keyword>
<keyword evidence="17" id="KW-0325">Glycoprotein</keyword>
<evidence type="ECO:0000256" key="3">
    <source>
        <dbReference type="ARBA" id="ARBA00022475"/>
    </source>
</evidence>
<dbReference type="InterPro" id="IPR032675">
    <property type="entry name" value="LRR_dom_sf"/>
</dbReference>
<dbReference type="Pfam" id="PF13855">
    <property type="entry name" value="LRR_8"/>
    <property type="match status" value="2"/>
</dbReference>
<dbReference type="FunFam" id="3.80.10.10:FF:000095">
    <property type="entry name" value="LRR receptor-like serine/threonine-protein kinase GSO1"/>
    <property type="match status" value="1"/>
</dbReference>